<evidence type="ECO:0000313" key="3">
    <source>
        <dbReference type="EMBL" id="MFD0959413.1"/>
    </source>
</evidence>
<name>A0ABW3HPE7_9BACL</name>
<dbReference type="InterPro" id="IPR051056">
    <property type="entry name" value="Glycosyl_Hydrolase_73"/>
</dbReference>
<feature type="domain" description="Mannosyl-glycoprotein endo-beta-N-acetylglucosamidase-like" evidence="2">
    <location>
        <begin position="3"/>
        <end position="154"/>
    </location>
</feature>
<evidence type="ECO:0000313" key="4">
    <source>
        <dbReference type="Proteomes" id="UP001596989"/>
    </source>
</evidence>
<proteinExistence type="predicted"/>
<keyword evidence="4" id="KW-1185">Reference proteome</keyword>
<accession>A0ABW3HPE7</accession>
<dbReference type="Pfam" id="PF01832">
    <property type="entry name" value="Glucosaminidase"/>
    <property type="match status" value="1"/>
</dbReference>
<evidence type="ECO:0000256" key="1">
    <source>
        <dbReference type="ARBA" id="ARBA00022801"/>
    </source>
</evidence>
<dbReference type="PRINTS" id="PR01002">
    <property type="entry name" value="FLGFLGJ"/>
</dbReference>
<sequence>MAKLTREQFIKAIAPTVVQVRVEGSPMYASLRIAQSILETGGVLHAWNNLGGIKVGSGKPNAYWHGEAIVKGTWEVVDGCSITTKSAFRTYKSLYHFYKDLDRLLEYPRYEPVRRAPSPEEQAVMLQSCGYATDPAYASKLISLIHRYRLKAYDAAALNVPARPPQGFEGSSVIPILYLGGVIGTGYLKEGTTWVPAQEIGGSLGATVNNCGVSAVTVNGKGLYSVQAGVLRLVKIRELADAVGIELEWDDKARVVMLG</sequence>
<dbReference type="Gene3D" id="1.10.530.10">
    <property type="match status" value="1"/>
</dbReference>
<reference evidence="4" key="1">
    <citation type="journal article" date="2019" name="Int. J. Syst. Evol. Microbiol.">
        <title>The Global Catalogue of Microorganisms (GCM) 10K type strain sequencing project: providing services to taxonomists for standard genome sequencing and annotation.</title>
        <authorList>
            <consortium name="The Broad Institute Genomics Platform"/>
            <consortium name="The Broad Institute Genome Sequencing Center for Infectious Disease"/>
            <person name="Wu L."/>
            <person name="Ma J."/>
        </authorList>
    </citation>
    <scope>NUCLEOTIDE SEQUENCE [LARGE SCALE GENOMIC DNA]</scope>
    <source>
        <strain evidence="4">CCUG 59129</strain>
    </source>
</reference>
<comment type="caution">
    <text evidence="3">The sequence shown here is derived from an EMBL/GenBank/DDBJ whole genome shotgun (WGS) entry which is preliminary data.</text>
</comment>
<dbReference type="Proteomes" id="UP001596989">
    <property type="component" value="Unassembled WGS sequence"/>
</dbReference>
<dbReference type="PANTHER" id="PTHR33308:SF9">
    <property type="entry name" value="PEPTIDOGLYCAN HYDROLASE FLGJ"/>
    <property type="match status" value="1"/>
</dbReference>
<evidence type="ECO:0000259" key="2">
    <source>
        <dbReference type="SMART" id="SM00047"/>
    </source>
</evidence>
<dbReference type="InterPro" id="IPR002901">
    <property type="entry name" value="MGlyc_endo_b_GlcNAc-like_dom"/>
</dbReference>
<gene>
    <name evidence="3" type="ORF">ACFQ2I_08415</name>
</gene>
<dbReference type="PANTHER" id="PTHR33308">
    <property type="entry name" value="PEPTIDOGLYCAN HYDROLASE FLGJ"/>
    <property type="match status" value="1"/>
</dbReference>
<keyword evidence="1 3" id="KW-0378">Hydrolase</keyword>
<dbReference type="SMART" id="SM00047">
    <property type="entry name" value="LYZ2"/>
    <property type="match status" value="1"/>
</dbReference>
<protein>
    <submittedName>
        <fullName evidence="3">Glycoside hydrolase family 73 protein</fullName>
    </submittedName>
</protein>
<dbReference type="RefSeq" id="WP_377563528.1">
    <property type="nucleotide sequence ID" value="NZ_JBHTJZ010000009.1"/>
</dbReference>
<dbReference type="EMBL" id="JBHTJZ010000009">
    <property type="protein sequence ID" value="MFD0959413.1"/>
    <property type="molecule type" value="Genomic_DNA"/>
</dbReference>
<organism evidence="3 4">
    <name type="scientific">Paenibacillus chungangensis</name>
    <dbReference type="NCBI Taxonomy" id="696535"/>
    <lineage>
        <taxon>Bacteria</taxon>
        <taxon>Bacillati</taxon>
        <taxon>Bacillota</taxon>
        <taxon>Bacilli</taxon>
        <taxon>Bacillales</taxon>
        <taxon>Paenibacillaceae</taxon>
        <taxon>Paenibacillus</taxon>
    </lineage>
</organism>
<dbReference type="GO" id="GO:0016787">
    <property type="term" value="F:hydrolase activity"/>
    <property type="evidence" value="ECO:0007669"/>
    <property type="project" value="UniProtKB-KW"/>
</dbReference>